<dbReference type="InterPro" id="IPR011059">
    <property type="entry name" value="Metal-dep_hydrolase_composite"/>
</dbReference>
<accession>A0A7G9Z7Y7</accession>
<dbReference type="Gene3D" id="2.30.40.10">
    <property type="entry name" value="Urease, subunit C, domain 1"/>
    <property type="match status" value="1"/>
</dbReference>
<sequence>MAEVLIKNGVVYDPINGVKGEKKDICIRDGKVVESVKNPKVIDAEGRVVMPGGVDIHSHIAGGKVNSGRLFRPEDGRKGVEAKTKVCRMQSGYSVPNTFATGYRYARMGYTFVMEAAMPPLAARHTHEELVDIPILDNAALPLLDNNWMTMEYVNSGDMDLLAAYIAWMIKATKGFGVKIVNPGGTEMWGWGKNCSLNDTVPTFDVTPAEIMKGLAEANEKFDMPHSIHVHTNMLGHPGNFEITKETYDLVKDIKPAKDRQVMHTTHTQFHSYGGTNWGDFESKADAIADYINQNDHATIDIGSIILGDTTTMTADGPMEYSLYQITGRKWTNHDVELETGSGITPFLYSGKSPVNTIQWAIGQELALLVKDPWKLALTTDHPNAGPFIGYPIIISMLMSKKRRDESAEDMHKVIYDRAIYPSIDREYSLYEIAIITRAMAAKALGLHEHGKGHLGVGADGDVAIYDMSPEETDAGKIQKAFLNTKYTIKGGQVVVKDGEVVATPAGKTYFVTPECDDKLTDEMVVKLKDKFDRYYSVTYNNYAVQDAYVPNPYEIKAPWRS</sequence>
<dbReference type="CDD" id="cd01304">
    <property type="entry name" value="FMDH_A"/>
    <property type="match status" value="1"/>
</dbReference>
<dbReference type="PIRSF" id="PIRSF006453">
    <property type="entry name" value="FwdA"/>
    <property type="match status" value="1"/>
</dbReference>
<dbReference type="AlphaFoldDB" id="A0A7G9Z7Y7"/>
<dbReference type="InterPro" id="IPR012027">
    <property type="entry name" value="Formylmethanofuran_DH_asu"/>
</dbReference>
<feature type="domain" description="Amidohydrolase 3" evidence="1">
    <location>
        <begin position="40"/>
        <end position="496"/>
    </location>
</feature>
<protein>
    <submittedName>
        <fullName evidence="2">D-phenylhydantoinase</fullName>
        <ecNumber evidence="2">3.5.2.-</ecNumber>
    </submittedName>
</protein>
<dbReference type="SUPFAM" id="SSF51556">
    <property type="entry name" value="Metallo-dependent hydrolases"/>
    <property type="match status" value="1"/>
</dbReference>
<reference evidence="2" key="1">
    <citation type="submission" date="2020-06" db="EMBL/GenBank/DDBJ databases">
        <title>Unique genomic features of the anaerobic methanotrophic archaea.</title>
        <authorList>
            <person name="Chadwick G.L."/>
            <person name="Skennerton C.T."/>
            <person name="Laso-Perez R."/>
            <person name="Leu A.O."/>
            <person name="Speth D.R."/>
            <person name="Yu H."/>
            <person name="Morgan-Lang C."/>
            <person name="Hatzenpichler R."/>
            <person name="Goudeau D."/>
            <person name="Malmstrom R."/>
            <person name="Brazelton W.J."/>
            <person name="Woyke T."/>
            <person name="Hallam S.J."/>
            <person name="Tyson G.W."/>
            <person name="Wegener G."/>
            <person name="Boetius A."/>
            <person name="Orphan V."/>
        </authorList>
    </citation>
    <scope>NUCLEOTIDE SEQUENCE</scope>
</reference>
<dbReference type="Pfam" id="PF07969">
    <property type="entry name" value="Amidohydro_3"/>
    <property type="match status" value="1"/>
</dbReference>
<dbReference type="InterPro" id="IPR032466">
    <property type="entry name" value="Metal_Hydrolase"/>
</dbReference>
<dbReference type="PANTHER" id="PTHR11647:SF1">
    <property type="entry name" value="COLLAPSIN RESPONSE MEDIATOR PROTEIN"/>
    <property type="match status" value="1"/>
</dbReference>
<dbReference type="EC" id="3.5.2.-" evidence="2"/>
<dbReference type="PANTHER" id="PTHR11647">
    <property type="entry name" value="HYDRANTOINASE/DIHYDROPYRIMIDINASE FAMILY MEMBER"/>
    <property type="match status" value="1"/>
</dbReference>
<organism evidence="2">
    <name type="scientific">Candidatus Methanophaga sp. ANME-1 ERB7</name>
    <dbReference type="NCBI Taxonomy" id="2759913"/>
    <lineage>
        <taxon>Archaea</taxon>
        <taxon>Methanobacteriati</taxon>
        <taxon>Methanobacteriota</taxon>
        <taxon>Stenosarchaea group</taxon>
        <taxon>Methanomicrobia</taxon>
        <taxon>Candidatus Methanophagales</taxon>
        <taxon>Candidatus Methanophagaceae</taxon>
        <taxon>Candidatus Methanophaga</taxon>
    </lineage>
</organism>
<keyword evidence="2" id="KW-0378">Hydrolase</keyword>
<gene>
    <name evidence="2" type="primary">hyuA</name>
    <name evidence="2" type="ORF">JCABFCCD_00012</name>
</gene>
<dbReference type="GO" id="GO:0016810">
    <property type="term" value="F:hydrolase activity, acting on carbon-nitrogen (but not peptide) bonds"/>
    <property type="evidence" value="ECO:0007669"/>
    <property type="project" value="InterPro"/>
</dbReference>
<proteinExistence type="predicted"/>
<dbReference type="SUPFAM" id="SSF51338">
    <property type="entry name" value="Composite domain of metallo-dependent hydrolases"/>
    <property type="match status" value="2"/>
</dbReference>
<dbReference type="NCBIfam" id="TIGR03121">
    <property type="entry name" value="one_C_dehyd_A"/>
    <property type="match status" value="1"/>
</dbReference>
<dbReference type="InterPro" id="IPR013108">
    <property type="entry name" value="Amidohydro_3"/>
</dbReference>
<name>A0A7G9Z7Y7_9EURY</name>
<evidence type="ECO:0000313" key="2">
    <source>
        <dbReference type="EMBL" id="QNO56371.1"/>
    </source>
</evidence>
<dbReference type="InterPro" id="IPR050378">
    <property type="entry name" value="Metallo-dep_Hydrolases_sf"/>
</dbReference>
<dbReference type="EMBL" id="MT631654">
    <property type="protein sequence ID" value="QNO56371.1"/>
    <property type="molecule type" value="Genomic_DNA"/>
</dbReference>
<evidence type="ECO:0000259" key="1">
    <source>
        <dbReference type="Pfam" id="PF07969"/>
    </source>
</evidence>